<dbReference type="PANTHER" id="PTHR46060">
    <property type="entry name" value="MARINER MOS1 TRANSPOSASE-LIKE PROTEIN"/>
    <property type="match status" value="1"/>
</dbReference>
<dbReference type="InterPro" id="IPR036397">
    <property type="entry name" value="RNaseH_sf"/>
</dbReference>
<protein>
    <recommendedName>
        <fullName evidence="4">Mariner Mos1 transposase</fullName>
    </recommendedName>
</protein>
<evidence type="ECO:0000256" key="1">
    <source>
        <dbReference type="SAM" id="MobiDB-lite"/>
    </source>
</evidence>
<dbReference type="GO" id="GO:0006303">
    <property type="term" value="P:double-strand break repair via nonhomologous end joining"/>
    <property type="evidence" value="ECO:0007669"/>
    <property type="project" value="TreeGrafter"/>
</dbReference>
<dbReference type="Proteomes" id="UP000321570">
    <property type="component" value="Unassembled WGS sequence"/>
</dbReference>
<name>A0A564YK44_HYMDI</name>
<dbReference type="GO" id="GO:0003697">
    <property type="term" value="F:single-stranded DNA binding"/>
    <property type="evidence" value="ECO:0007669"/>
    <property type="project" value="TreeGrafter"/>
</dbReference>
<dbReference type="Gene3D" id="3.30.420.10">
    <property type="entry name" value="Ribonuclease H-like superfamily/Ribonuclease H"/>
    <property type="match status" value="1"/>
</dbReference>
<keyword evidence="3" id="KW-1185">Reference proteome</keyword>
<dbReference type="GO" id="GO:0046975">
    <property type="term" value="F:histone H3K36 methyltransferase activity"/>
    <property type="evidence" value="ECO:0007669"/>
    <property type="project" value="TreeGrafter"/>
</dbReference>
<dbReference type="GO" id="GO:0035861">
    <property type="term" value="C:site of double-strand break"/>
    <property type="evidence" value="ECO:0007669"/>
    <property type="project" value="TreeGrafter"/>
</dbReference>
<dbReference type="GO" id="GO:0000793">
    <property type="term" value="C:condensed chromosome"/>
    <property type="evidence" value="ECO:0007669"/>
    <property type="project" value="TreeGrafter"/>
</dbReference>
<dbReference type="InterPro" id="IPR001888">
    <property type="entry name" value="Transposase_1"/>
</dbReference>
<dbReference type="InterPro" id="IPR052709">
    <property type="entry name" value="Transposase-MT_Hybrid"/>
</dbReference>
<dbReference type="GO" id="GO:0015074">
    <property type="term" value="P:DNA integration"/>
    <property type="evidence" value="ECO:0007669"/>
    <property type="project" value="TreeGrafter"/>
</dbReference>
<dbReference type="GO" id="GO:0003690">
    <property type="term" value="F:double-stranded DNA binding"/>
    <property type="evidence" value="ECO:0007669"/>
    <property type="project" value="TreeGrafter"/>
</dbReference>
<dbReference type="GO" id="GO:0031297">
    <property type="term" value="P:replication fork processing"/>
    <property type="evidence" value="ECO:0007669"/>
    <property type="project" value="TreeGrafter"/>
</dbReference>
<dbReference type="GO" id="GO:0005634">
    <property type="term" value="C:nucleus"/>
    <property type="evidence" value="ECO:0007669"/>
    <property type="project" value="TreeGrafter"/>
</dbReference>
<dbReference type="EMBL" id="CABIJS010000222">
    <property type="protein sequence ID" value="VUZ46973.1"/>
    <property type="molecule type" value="Genomic_DNA"/>
</dbReference>
<accession>A0A564YK44</accession>
<dbReference type="Pfam" id="PF01359">
    <property type="entry name" value="Transposase_1"/>
    <property type="match status" value="1"/>
</dbReference>
<organism evidence="2 3">
    <name type="scientific">Hymenolepis diminuta</name>
    <name type="common">Rat tapeworm</name>
    <dbReference type="NCBI Taxonomy" id="6216"/>
    <lineage>
        <taxon>Eukaryota</taxon>
        <taxon>Metazoa</taxon>
        <taxon>Spiralia</taxon>
        <taxon>Lophotrochozoa</taxon>
        <taxon>Platyhelminthes</taxon>
        <taxon>Cestoda</taxon>
        <taxon>Eucestoda</taxon>
        <taxon>Cyclophyllidea</taxon>
        <taxon>Hymenolepididae</taxon>
        <taxon>Hymenolepis</taxon>
    </lineage>
</organism>
<gene>
    <name evidence="2" type="ORF">WMSIL1_LOCUS6534</name>
</gene>
<feature type="region of interest" description="Disordered" evidence="1">
    <location>
        <begin position="144"/>
        <end position="166"/>
    </location>
</feature>
<dbReference type="GO" id="GO:0042800">
    <property type="term" value="F:histone H3K4 methyltransferase activity"/>
    <property type="evidence" value="ECO:0007669"/>
    <property type="project" value="TreeGrafter"/>
</dbReference>
<reference evidence="2 3" key="1">
    <citation type="submission" date="2019-07" db="EMBL/GenBank/DDBJ databases">
        <authorList>
            <person name="Jastrzebski P J."/>
            <person name="Paukszto L."/>
            <person name="Jastrzebski P J."/>
        </authorList>
    </citation>
    <scope>NUCLEOTIDE SEQUENCE [LARGE SCALE GENOMIC DNA]</scope>
    <source>
        <strain evidence="2 3">WMS-il1</strain>
    </source>
</reference>
<evidence type="ECO:0000313" key="3">
    <source>
        <dbReference type="Proteomes" id="UP000321570"/>
    </source>
</evidence>
<sequence>MGKTFNVSCHITIYRKMKRLGKVSKAGKWVPHDLSEINKQQCVTCCVSPRSRELQAPFLDRIITDSDEKWWILYNNVKRKRLWLSQDSVSKPIPQLRSGLHSKKFFYVWWDLKGIVYYKLMDDSQIITSEVYCQQLTHLRENQSKRSDSTPWQCQTLHSKSNKKSR</sequence>
<feature type="compositionally biased region" description="Polar residues" evidence="1">
    <location>
        <begin position="149"/>
        <end position="159"/>
    </location>
</feature>
<dbReference type="GO" id="GO:0044774">
    <property type="term" value="P:mitotic DNA integrity checkpoint signaling"/>
    <property type="evidence" value="ECO:0007669"/>
    <property type="project" value="TreeGrafter"/>
</dbReference>
<dbReference type="PANTHER" id="PTHR46060:SF2">
    <property type="entry name" value="HISTONE-LYSINE N-METHYLTRANSFERASE SETMAR"/>
    <property type="match status" value="1"/>
</dbReference>
<proteinExistence type="predicted"/>
<dbReference type="GO" id="GO:0000014">
    <property type="term" value="F:single-stranded DNA endodeoxyribonuclease activity"/>
    <property type="evidence" value="ECO:0007669"/>
    <property type="project" value="TreeGrafter"/>
</dbReference>
<dbReference type="AlphaFoldDB" id="A0A564YK44"/>
<dbReference type="GO" id="GO:0044547">
    <property type="term" value="F:DNA topoisomerase binding"/>
    <property type="evidence" value="ECO:0007669"/>
    <property type="project" value="TreeGrafter"/>
</dbReference>
<evidence type="ECO:0008006" key="4">
    <source>
        <dbReference type="Google" id="ProtNLM"/>
    </source>
</evidence>
<dbReference type="GO" id="GO:0000729">
    <property type="term" value="P:DNA double-strand break processing"/>
    <property type="evidence" value="ECO:0007669"/>
    <property type="project" value="TreeGrafter"/>
</dbReference>
<evidence type="ECO:0000313" key="2">
    <source>
        <dbReference type="EMBL" id="VUZ46973.1"/>
    </source>
</evidence>